<protein>
    <submittedName>
        <fullName evidence="4">Efflux RND transporter periplasmic adaptor subunit</fullName>
    </submittedName>
</protein>
<dbReference type="Pfam" id="PF25973">
    <property type="entry name" value="BSH_CzcB"/>
    <property type="match status" value="1"/>
</dbReference>
<comment type="similarity">
    <text evidence="1">Belongs to the membrane fusion protein (MFP) (TC 8.A.1) family.</text>
</comment>
<dbReference type="InterPro" id="IPR058647">
    <property type="entry name" value="BSH_CzcB-like"/>
</dbReference>
<dbReference type="EMBL" id="JAAMPT010000204">
    <property type="protein sequence ID" value="NMH24873.1"/>
    <property type="molecule type" value="Genomic_DNA"/>
</dbReference>
<dbReference type="SUPFAM" id="SSF111369">
    <property type="entry name" value="HlyD-like secretion proteins"/>
    <property type="match status" value="1"/>
</dbReference>
<evidence type="ECO:0000256" key="1">
    <source>
        <dbReference type="ARBA" id="ARBA00009477"/>
    </source>
</evidence>
<dbReference type="NCBIfam" id="TIGR01730">
    <property type="entry name" value="RND_mfp"/>
    <property type="match status" value="1"/>
</dbReference>
<dbReference type="Gene3D" id="2.40.50.100">
    <property type="match status" value="1"/>
</dbReference>
<evidence type="ECO:0000256" key="2">
    <source>
        <dbReference type="ARBA" id="ARBA00022448"/>
    </source>
</evidence>
<keyword evidence="2" id="KW-0813">Transport</keyword>
<evidence type="ECO:0000313" key="5">
    <source>
        <dbReference type="Proteomes" id="UP000767947"/>
    </source>
</evidence>
<evidence type="ECO:0000313" key="4">
    <source>
        <dbReference type="EMBL" id="NMH24873.1"/>
    </source>
</evidence>
<gene>
    <name evidence="4" type="ORF">G6042_06280</name>
</gene>
<dbReference type="InterPro" id="IPR051909">
    <property type="entry name" value="MFP_Cation_Efflux"/>
</dbReference>
<organism evidence="4 5">
    <name type="scientific">Flavobacterium solisilvae</name>
    <dbReference type="NCBI Taxonomy" id="1852019"/>
    <lineage>
        <taxon>Bacteria</taxon>
        <taxon>Pseudomonadati</taxon>
        <taxon>Bacteroidota</taxon>
        <taxon>Flavobacteriia</taxon>
        <taxon>Flavobacteriales</taxon>
        <taxon>Flavobacteriaceae</taxon>
        <taxon>Flavobacterium</taxon>
    </lineage>
</organism>
<feature type="domain" description="CzcB-like barrel-sandwich hybrid" evidence="3">
    <location>
        <begin position="75"/>
        <end position="216"/>
    </location>
</feature>
<reference evidence="4 5" key="1">
    <citation type="submission" date="2020-02" db="EMBL/GenBank/DDBJ databases">
        <title>Flavobacterium sp. genome.</title>
        <authorList>
            <person name="Jung H.S."/>
            <person name="Baek J.H."/>
            <person name="Jeon C.O."/>
        </authorList>
    </citation>
    <scope>NUCLEOTIDE SEQUENCE [LARGE SCALE GENOMIC DNA]</scope>
    <source>
        <strain evidence="4 5">SE-s27</strain>
    </source>
</reference>
<dbReference type="PANTHER" id="PTHR30097">
    <property type="entry name" value="CATION EFFLUX SYSTEM PROTEIN CUSB"/>
    <property type="match status" value="1"/>
</dbReference>
<dbReference type="Gene3D" id="1.10.287.470">
    <property type="entry name" value="Helix hairpin bin"/>
    <property type="match status" value="1"/>
</dbReference>
<accession>A0ABX1QU62</accession>
<dbReference type="PANTHER" id="PTHR30097:SF4">
    <property type="entry name" value="SLR6042 PROTEIN"/>
    <property type="match status" value="1"/>
</dbReference>
<evidence type="ECO:0000259" key="3">
    <source>
        <dbReference type="Pfam" id="PF25973"/>
    </source>
</evidence>
<sequence length="375" mass="41484">MKRISLYILFIVFTFSCGKKENTDEKQEKTIENSVKLSDEQIKTIGLTTTLLQQKAIDKTIRLNGKVTVSPSHLVSVSSIIGGRVKSISVLPGNHFKKGQLLAVLEDEQFVQLQQDYLIAKAKLESARLDYERQKGLNSNKASSDKTFQLAEAEYKTIAVTKKALEEKLKLIYINPETLTAENISSSVAIKAPFNGVVSKIIVNTGQYVNASEILMELINTDGLLLSLKAFESNITGLYVGQKILAYTNQNPDKKLKAKIISVVPNIENDGSADIVARFSASYPEVISGLYINANVTLKNFNTGSLPEKSIVSFENNNYVFEKTNDNVFVLTPVKIGNSSNGFTEIIDSEKLIDKKIVEKGAYDLLMALKNQVQE</sequence>
<dbReference type="Proteomes" id="UP000767947">
    <property type="component" value="Unassembled WGS sequence"/>
</dbReference>
<proteinExistence type="inferred from homology"/>
<keyword evidence="5" id="KW-1185">Reference proteome</keyword>
<name>A0ABX1QU62_9FLAO</name>
<dbReference type="Gene3D" id="2.40.30.170">
    <property type="match status" value="1"/>
</dbReference>
<dbReference type="RefSeq" id="WP_169523454.1">
    <property type="nucleotide sequence ID" value="NZ_JAAMPT010000204.1"/>
</dbReference>
<dbReference type="InterPro" id="IPR006143">
    <property type="entry name" value="RND_pump_MFP"/>
</dbReference>
<comment type="caution">
    <text evidence="4">The sequence shown here is derived from an EMBL/GenBank/DDBJ whole genome shotgun (WGS) entry which is preliminary data.</text>
</comment>
<dbReference type="PROSITE" id="PS51257">
    <property type="entry name" value="PROKAR_LIPOPROTEIN"/>
    <property type="match status" value="1"/>
</dbReference>